<feature type="transmembrane region" description="Helical" evidence="1">
    <location>
        <begin position="12"/>
        <end position="34"/>
    </location>
</feature>
<dbReference type="PROSITE" id="PS51257">
    <property type="entry name" value="PROKAR_LIPOPROTEIN"/>
    <property type="match status" value="1"/>
</dbReference>
<reference evidence="2 3" key="1">
    <citation type="submission" date="2013-10" db="EMBL/GenBank/DDBJ databases">
        <title>Salinisphaera orenii MK-B5 Genome Sequencing.</title>
        <authorList>
            <person name="Lai Q."/>
            <person name="Li C."/>
            <person name="Shao Z."/>
        </authorList>
    </citation>
    <scope>NUCLEOTIDE SEQUENCE [LARGE SCALE GENOMIC DNA]</scope>
    <source>
        <strain evidence="2 3">MK-B5</strain>
    </source>
</reference>
<accession>A0A423PH19</accession>
<keyword evidence="3" id="KW-1185">Reference proteome</keyword>
<proteinExistence type="predicted"/>
<evidence type="ECO:0000313" key="2">
    <source>
        <dbReference type="EMBL" id="ROO24949.1"/>
    </source>
</evidence>
<organism evidence="2 3">
    <name type="scientific">Salinisphaera orenii MK-B5</name>
    <dbReference type="NCBI Taxonomy" id="856730"/>
    <lineage>
        <taxon>Bacteria</taxon>
        <taxon>Pseudomonadati</taxon>
        <taxon>Pseudomonadota</taxon>
        <taxon>Gammaproteobacteria</taxon>
        <taxon>Salinisphaerales</taxon>
        <taxon>Salinisphaeraceae</taxon>
        <taxon>Salinisphaera</taxon>
    </lineage>
</organism>
<comment type="caution">
    <text evidence="2">The sequence shown here is derived from an EMBL/GenBank/DDBJ whole genome shotgun (WGS) entry which is preliminary data.</text>
</comment>
<evidence type="ECO:0000256" key="1">
    <source>
        <dbReference type="SAM" id="Phobius"/>
    </source>
</evidence>
<dbReference type="EMBL" id="AYKH01000040">
    <property type="protein sequence ID" value="ROO24949.1"/>
    <property type="molecule type" value="Genomic_DNA"/>
</dbReference>
<sequence>MFMTDRIRHRLRLGVAAALVITVIGTTACGTVLYPERRGQAAGRIDPAVAVLDGIGLLFFVVPGVIAFAVDFATGTIYLPGTASNTTLDMDDADVVRLDPDTVDVKAIERRLAQATGRDIDLADPALQARRPDATEWRPLAALVSAPEYAALTGRRMQAAR</sequence>
<keyword evidence="1" id="KW-0812">Transmembrane</keyword>
<dbReference type="AlphaFoldDB" id="A0A423PH19"/>
<feature type="transmembrane region" description="Helical" evidence="1">
    <location>
        <begin position="54"/>
        <end position="79"/>
    </location>
</feature>
<keyword evidence="1" id="KW-1133">Transmembrane helix</keyword>
<dbReference type="Proteomes" id="UP000283993">
    <property type="component" value="Unassembled WGS sequence"/>
</dbReference>
<protein>
    <submittedName>
        <fullName evidence="2">Uncharacterized protein</fullName>
    </submittedName>
</protein>
<evidence type="ECO:0000313" key="3">
    <source>
        <dbReference type="Proteomes" id="UP000283993"/>
    </source>
</evidence>
<gene>
    <name evidence="2" type="ORF">SAOR_13250</name>
</gene>
<name>A0A423PH19_9GAMM</name>
<keyword evidence="1" id="KW-0472">Membrane</keyword>